<feature type="chain" id="PRO_5012841192" description="HTH luxR-type domain-containing protein" evidence="2">
    <location>
        <begin position="27"/>
        <end position="554"/>
    </location>
</feature>
<feature type="transmembrane region" description="Helical" evidence="1">
    <location>
        <begin position="373"/>
        <end position="397"/>
    </location>
</feature>
<keyword evidence="1" id="KW-0472">Membrane</keyword>
<comment type="caution">
    <text evidence="4">The sequence shown here is derived from an EMBL/GenBank/DDBJ whole genome shotgun (WGS) entry which is preliminary data.</text>
</comment>
<evidence type="ECO:0000256" key="1">
    <source>
        <dbReference type="SAM" id="Phobius"/>
    </source>
</evidence>
<keyword evidence="1" id="KW-0812">Transmembrane</keyword>
<accession>A0A1Q6I0G6</accession>
<feature type="signal peptide" evidence="2">
    <location>
        <begin position="1"/>
        <end position="26"/>
    </location>
</feature>
<gene>
    <name evidence="4" type="ORF">BHV79_11050</name>
</gene>
<dbReference type="GO" id="GO:0003677">
    <property type="term" value="F:DNA binding"/>
    <property type="evidence" value="ECO:0007669"/>
    <property type="project" value="InterPro"/>
</dbReference>
<keyword evidence="2" id="KW-0732">Signal</keyword>
<dbReference type="PROSITE" id="PS51257">
    <property type="entry name" value="PROKAR_LIPOPROTEIN"/>
    <property type="match status" value="1"/>
</dbReference>
<dbReference type="InterPro" id="IPR016032">
    <property type="entry name" value="Sig_transdc_resp-reg_C-effctor"/>
</dbReference>
<keyword evidence="1" id="KW-1133">Transmembrane helix</keyword>
<dbReference type="Gene3D" id="1.25.40.10">
    <property type="entry name" value="Tetratricopeptide repeat domain"/>
    <property type="match status" value="1"/>
</dbReference>
<evidence type="ECO:0000256" key="2">
    <source>
        <dbReference type="SAM" id="SignalP"/>
    </source>
</evidence>
<evidence type="ECO:0000259" key="3">
    <source>
        <dbReference type="PROSITE" id="PS00622"/>
    </source>
</evidence>
<dbReference type="Proteomes" id="UP000186549">
    <property type="component" value="Unassembled WGS sequence"/>
</dbReference>
<dbReference type="EMBL" id="MNQU01000235">
    <property type="protein sequence ID" value="OKZ32219.1"/>
    <property type="molecule type" value="Genomic_DNA"/>
</dbReference>
<dbReference type="SUPFAM" id="SSF48452">
    <property type="entry name" value="TPR-like"/>
    <property type="match status" value="1"/>
</dbReference>
<dbReference type="InterPro" id="IPR011990">
    <property type="entry name" value="TPR-like_helical_dom_sf"/>
</dbReference>
<evidence type="ECO:0000313" key="4">
    <source>
        <dbReference type="EMBL" id="OKZ32219.1"/>
    </source>
</evidence>
<protein>
    <recommendedName>
        <fullName evidence="3">HTH luxR-type domain-containing protein</fullName>
    </recommendedName>
</protein>
<proteinExistence type="predicted"/>
<dbReference type="PROSITE" id="PS00622">
    <property type="entry name" value="HTH_LUXR_1"/>
    <property type="match status" value="1"/>
</dbReference>
<dbReference type="SUPFAM" id="SSF46894">
    <property type="entry name" value="C-terminal effector domain of the bipartite response regulators"/>
    <property type="match status" value="1"/>
</dbReference>
<reference evidence="4 5" key="1">
    <citation type="journal article" date="2016" name="Nat. Biotechnol.">
        <title>Measurement of bacterial replication rates in microbial communities.</title>
        <authorList>
            <person name="Brown C.T."/>
            <person name="Olm M.R."/>
            <person name="Thomas B.C."/>
            <person name="Banfield J.F."/>
        </authorList>
    </citation>
    <scope>NUCLEOTIDE SEQUENCE [LARGE SCALE GENOMIC DNA]</scope>
    <source>
        <strain evidence="4">45_41</strain>
    </source>
</reference>
<evidence type="ECO:0000313" key="5">
    <source>
        <dbReference type="Proteomes" id="UP000186549"/>
    </source>
</evidence>
<organism evidence="4 5">
    <name type="scientific">Bacteroides uniformis</name>
    <dbReference type="NCBI Taxonomy" id="820"/>
    <lineage>
        <taxon>Bacteria</taxon>
        <taxon>Pseudomonadati</taxon>
        <taxon>Bacteroidota</taxon>
        <taxon>Bacteroidia</taxon>
        <taxon>Bacteroidales</taxon>
        <taxon>Bacteroidaceae</taxon>
        <taxon>Bacteroides</taxon>
    </lineage>
</organism>
<dbReference type="GO" id="GO:0006355">
    <property type="term" value="P:regulation of DNA-templated transcription"/>
    <property type="evidence" value="ECO:0007669"/>
    <property type="project" value="InterPro"/>
</dbReference>
<dbReference type="AlphaFoldDB" id="A0A1Q6I0G6"/>
<name>A0A1Q6I0G6_BACUN</name>
<dbReference type="InterPro" id="IPR000792">
    <property type="entry name" value="Tscrpt_reg_LuxR_C"/>
</dbReference>
<sequence length="554" mass="61223">MKRTIYSIFVAAAAVLTVACSRPRTAKPHPWPAVNDVVDTLSQRLDYAIYHHTDPDSVGVWTDEIERQAQREGDNEELTARAGYYRAMASRMHGDVAASDSMLAALLGSVDSAACPYLYNRVAWHADNSAVRDIAAYERTVSRLDYFRTAGDDFLAGALYTELGNLLNNVRDAEGAIAAYHSADSLYRLAGADDIAVFNSMNLASAYIVMRDTTSAVALLYGLRDNSYVASRPDVEEMVLEKLYDYSADTTALLRLYDMQREHPGAVLLNCMSRYALSRGEYQRASELAEEALDAAIEEGEPDFAAYALYAMSDASAAGGDTVAAFRSLKDAVDLTDEISLANEPDEIAALETMRAISSRRLEAELQRNRATFKYVCVAFVLTLLLVVAGWVVTLRIQRLKMMGRRAASERDSISRRLIATQIARSESEQLITSVGKEIGDMSDAGRIPAGETRRIVNAIKSHAVKQGDRETFIETFSSMHPEFAQRLLELNSAFTEPDIRLATYIAMGMDTKHIADTMGVRPESVKQARWRLRTKLSLEKGASLEQALRNLLG</sequence>
<feature type="domain" description="HTH luxR-type" evidence="3">
    <location>
        <begin position="509"/>
        <end position="536"/>
    </location>
</feature>